<dbReference type="OrthoDB" id="446944at2759"/>
<protein>
    <submittedName>
        <fullName evidence="4">NLR family CARD domain-containing 3-like isoform X2</fullName>
    </submittedName>
</protein>
<dbReference type="GO" id="GO:0005829">
    <property type="term" value="C:cytosol"/>
    <property type="evidence" value="ECO:0007669"/>
    <property type="project" value="TreeGrafter"/>
</dbReference>
<dbReference type="PROSITE" id="PS51450">
    <property type="entry name" value="LRR"/>
    <property type="match status" value="1"/>
</dbReference>
<name>A0A6S7HJX9_PARCT</name>
<evidence type="ECO:0000313" key="4">
    <source>
        <dbReference type="EMBL" id="CAB3996090.1"/>
    </source>
</evidence>
<accession>A0A6S7HJX9</accession>
<keyword evidence="2" id="KW-0433">Leucine-rich repeat</keyword>
<dbReference type="Gene3D" id="3.80.10.10">
    <property type="entry name" value="Ribonuclease Inhibitor"/>
    <property type="match status" value="6"/>
</dbReference>
<gene>
    <name evidence="4" type="ORF">PACLA_8A077712</name>
</gene>
<proteinExistence type="predicted"/>
<organism evidence="4 5">
    <name type="scientific">Paramuricea clavata</name>
    <name type="common">Red gorgonian</name>
    <name type="synonym">Violescent sea-whip</name>
    <dbReference type="NCBI Taxonomy" id="317549"/>
    <lineage>
        <taxon>Eukaryota</taxon>
        <taxon>Metazoa</taxon>
        <taxon>Cnidaria</taxon>
        <taxon>Anthozoa</taxon>
        <taxon>Octocorallia</taxon>
        <taxon>Malacalcyonacea</taxon>
        <taxon>Plexauridae</taxon>
        <taxon>Paramuricea</taxon>
    </lineage>
</organism>
<dbReference type="PANTHER" id="PTHR24113">
    <property type="entry name" value="RAN GTPASE-ACTIVATING PROTEIN 1"/>
    <property type="match status" value="1"/>
</dbReference>
<dbReference type="InterPro" id="IPR027038">
    <property type="entry name" value="RanGap"/>
</dbReference>
<comment type="caution">
    <text evidence="4">The sequence shown here is derived from an EMBL/GenBank/DDBJ whole genome shotgun (WGS) entry which is preliminary data.</text>
</comment>
<keyword evidence="5" id="KW-1185">Reference proteome</keyword>
<dbReference type="Proteomes" id="UP001152795">
    <property type="component" value="Unassembled WGS sequence"/>
</dbReference>
<keyword evidence="1" id="KW-0343">GTPase activation</keyword>
<dbReference type="InterPro" id="IPR032675">
    <property type="entry name" value="LRR_dom_sf"/>
</dbReference>
<dbReference type="GO" id="GO:0031267">
    <property type="term" value="F:small GTPase binding"/>
    <property type="evidence" value="ECO:0007669"/>
    <property type="project" value="TreeGrafter"/>
</dbReference>
<evidence type="ECO:0000256" key="2">
    <source>
        <dbReference type="ARBA" id="ARBA00022614"/>
    </source>
</evidence>
<dbReference type="GO" id="GO:0005096">
    <property type="term" value="F:GTPase activator activity"/>
    <property type="evidence" value="ECO:0007669"/>
    <property type="project" value="UniProtKB-KW"/>
</dbReference>
<dbReference type="GO" id="GO:0005634">
    <property type="term" value="C:nucleus"/>
    <property type="evidence" value="ECO:0007669"/>
    <property type="project" value="TreeGrafter"/>
</dbReference>
<evidence type="ECO:0000313" key="5">
    <source>
        <dbReference type="Proteomes" id="UP001152795"/>
    </source>
</evidence>
<dbReference type="GO" id="GO:0048471">
    <property type="term" value="C:perinuclear region of cytoplasm"/>
    <property type="evidence" value="ECO:0007669"/>
    <property type="project" value="TreeGrafter"/>
</dbReference>
<dbReference type="InterPro" id="IPR001611">
    <property type="entry name" value="Leu-rich_rpt"/>
</dbReference>
<reference evidence="4" key="1">
    <citation type="submission" date="2020-04" db="EMBL/GenBank/DDBJ databases">
        <authorList>
            <person name="Alioto T."/>
            <person name="Alioto T."/>
            <person name="Gomez Garrido J."/>
        </authorList>
    </citation>
    <scope>NUCLEOTIDE SEQUENCE</scope>
    <source>
        <strain evidence="4">A484AB</strain>
    </source>
</reference>
<dbReference type="PANTHER" id="PTHR24113:SF12">
    <property type="entry name" value="RAN GTPASE-ACTIVATING PROTEIN 1"/>
    <property type="match status" value="1"/>
</dbReference>
<evidence type="ECO:0000256" key="1">
    <source>
        <dbReference type="ARBA" id="ARBA00022468"/>
    </source>
</evidence>
<dbReference type="EMBL" id="CACRXK020002795">
    <property type="protein sequence ID" value="CAB3996090.1"/>
    <property type="molecule type" value="Genomic_DNA"/>
</dbReference>
<keyword evidence="3" id="KW-0677">Repeat</keyword>
<dbReference type="Pfam" id="PF13516">
    <property type="entry name" value="LRR_6"/>
    <property type="match status" value="3"/>
</dbReference>
<dbReference type="SMART" id="SM00368">
    <property type="entry name" value="LRR_RI"/>
    <property type="match status" value="16"/>
</dbReference>
<dbReference type="SUPFAM" id="SSF52047">
    <property type="entry name" value="RNI-like"/>
    <property type="match status" value="4"/>
</dbReference>
<evidence type="ECO:0000256" key="3">
    <source>
        <dbReference type="ARBA" id="ARBA00022737"/>
    </source>
</evidence>
<dbReference type="GO" id="GO:0006913">
    <property type="term" value="P:nucleocytoplasmic transport"/>
    <property type="evidence" value="ECO:0007669"/>
    <property type="project" value="TreeGrafter"/>
</dbReference>
<sequence length="1711" mass="190225">MANFHMSNRRKRGRQPSSLSVLLFLLDPDKKIIKVSRETKKEVVEKLMQEGCGPPQPGHCVSDGKVEFSLGLTNEQFKQKLVEIYPKLENAAFVFMKADKHNTLEELNHGMCCFRCYTPENVYHSERGQGKLYIKLIQESEISQCTHGVSPVKKLRVVPGHIQQRFVPIQPKLSPEVTITGIESRSLLVMTPGAMPVLDLSSARTVLSSGNIVPQRQFLSAIVPQTEPTPPWYSTVNISTQSQLSSAVISQSSSSQPVDVILQNQLPTSIIASQIESNQSLDSSVSMAPQDRLHAPPPMSSQTIQGSGDVVTQNRLPAPTAIVSQAATNAAMSPFQDRITTMTRNQIHTSTIVSGSMARQEQFSRSIGVPDTNSEPSELPNAEEILDELGWLNNDLGSNALIGATDTQDERISNDQRDLVVEELPQELFTSALWFLENVKSRKRLKISLSTLEDRDIMEKLNASTVSIRNVEIESSCKLHQALRIFSLPSCLTVLRINDNNLNSEDVLALMRSLSTGNSLHELYLSRTRFKDNTFISFLDVLISCSSLRKLCLIDNGLTKQEINLLITAFKRMKNLVNLNLSKSNLTETQANDILRKDGEGKCIVSLDLSQNALQGNEIIFGICQLQSLEELNLTGNYMGNMHKLEKQLDHLPINTKTISLSSSHMMPMDISCFCFLVKSDLLKLNLDFNHVGNSILSLFSQSFKRLQVLSLANTDIGGPAVKGLATLLSLVGELEELNLSSNNLVLADFQHLQSPLSNLTQLKRLNLSNNPDGISVILHEILPSLKYLEEFRLSNVHLNGDDLNKTCDSLASLKGLKHLDLSMNAIGPDGTRALANILKEFPLLEGLDMSKSCIKEDEISVLFRELDCLNRLKYLNLSGNRIDIEVIRDPVFLPSMLEELIFSNIIHGGKLFSIISSLQHLRKLHLSEINLRPCDVEALTFMLLLLLLLEELVLAKIVCTDCGKIFSAIKTLKNIKKIDLTGMKIPDGNAFAETLSSLLPLEELVLTNISVADNECKIIFGAIKSLKKLKILDLTGIKVPDGNAIAEMLSSLLLLEELVLAKTDVVWRNAEIFSKIKLLKNLRKLHLGSMRLWNEKGVFDMLSSFSFLEDIVFPRVNLVHADDIITFSALKSVKYLKILNLRVTCDMAEYFASVLPSLTLLEKLVLLNGNIDRESEKQVLAAVGRLTYLKELELKWDKISQAGADSLAEVLPLLQLLEKVVLGYVGCDDEGEKRLFTSIGKLSYLKELKLYFGGITQVGADRLAEVLLSLQLLEKIELFKFSDDSMGHLSGRQLFAAIGKLKYLKELELEWYGIAHADADSLAEVLPSLKLLEKLVLGSVDCDNHDETEKQLFTAVGKLTYLKELELNLYCITQAGADSLAEVLPSLQLLERLVLDQYIENIMDDLSGKQLFAAVGKLTYLKELKLQLCIITQNDADTLAEVLPSLQLLEKLVLDFVDKSGKQLFASVGKLTYLKELELKFCTITQAGADSLAEVLPSLQLLEKLVLRNADFDYIVDESRKQLFAAVGKLPYLKELELGHWCETTQTGPGRFAEVLLSLPHAQLLEKLVLHYVGSGDDIDDESGKQLFAAVGKLTYLKELDLRSCEITQAGADSLAEVLPSLQLLEMLSLREIDFRNVNDHQLFSAVGSLNYLKELHLYRSKITDAGAEILIDALPSLRNLTCIILFEICEPLRSRLIAAAGRVPGLEVI</sequence>